<dbReference type="AlphaFoldDB" id="A0A9J6PL17"/>
<evidence type="ECO:0000313" key="1">
    <source>
        <dbReference type="EMBL" id="MCP1337295.1"/>
    </source>
</evidence>
<dbReference type="EMBL" id="JAMZFT010000003">
    <property type="protein sequence ID" value="MCP1337295.1"/>
    <property type="molecule type" value="Genomic_DNA"/>
</dbReference>
<dbReference type="InterPro" id="IPR009922">
    <property type="entry name" value="DUF1457"/>
</dbReference>
<organism evidence="1 2">
    <name type="scientific">Futiania mangrovi</name>
    <dbReference type="NCBI Taxonomy" id="2959716"/>
    <lineage>
        <taxon>Bacteria</taxon>
        <taxon>Pseudomonadati</taxon>
        <taxon>Pseudomonadota</taxon>
        <taxon>Alphaproteobacteria</taxon>
        <taxon>Futianiales</taxon>
        <taxon>Futianiaceae</taxon>
        <taxon>Futiania</taxon>
    </lineage>
</organism>
<reference evidence="1" key="1">
    <citation type="submission" date="2022-06" db="EMBL/GenBank/DDBJ databases">
        <title>Isolation and Genomics of Futiania mangrovii gen. nov., sp. nov., a Rare and Metabolically-versatile member in the Class Alphaproteobacteria.</title>
        <authorList>
            <person name="Liu L."/>
            <person name="Huang W.-C."/>
            <person name="Pan J."/>
            <person name="Li J."/>
            <person name="Huang Y."/>
            <person name="Du H."/>
            <person name="Liu Y."/>
            <person name="Li M."/>
        </authorList>
    </citation>
    <scope>NUCLEOTIDE SEQUENCE</scope>
    <source>
        <strain evidence="1">FT118</strain>
    </source>
</reference>
<proteinExistence type="predicted"/>
<keyword evidence="2" id="KW-1185">Reference proteome</keyword>
<name>A0A9J6PL17_9PROT</name>
<sequence length="218" mass="23728">MHVHLKQLFDYWATIRAGRPAPNRAEVDPTKFRDLLDRVFILDHRGPREARFRLAGTRLCNAFGMELRGMNMLTLWQGESRERLALTLDRVATEPAYALVCGMMENDLGATAEYETLYLPLADDTGRMSRILGATVALNATTAFSAAPVSEQWVDAATVYGITVSRPAVSPKPVLVAMQGQGAAARAAAPQPIAVGERALPPAMHKAPALSVIRGGRY</sequence>
<accession>A0A9J6PL17</accession>
<evidence type="ECO:0000313" key="2">
    <source>
        <dbReference type="Proteomes" id="UP001055804"/>
    </source>
</evidence>
<gene>
    <name evidence="1" type="ORF">NJQ99_12810</name>
</gene>
<protein>
    <submittedName>
        <fullName evidence="1">PAS domain-containing protein</fullName>
    </submittedName>
</protein>
<dbReference type="Proteomes" id="UP001055804">
    <property type="component" value="Unassembled WGS sequence"/>
</dbReference>
<dbReference type="Pfam" id="PF07310">
    <property type="entry name" value="PAS_5"/>
    <property type="match status" value="1"/>
</dbReference>
<dbReference type="RefSeq" id="WP_269333264.1">
    <property type="nucleotide sequence ID" value="NZ_JAMZFT010000003.1"/>
</dbReference>
<comment type="caution">
    <text evidence="1">The sequence shown here is derived from an EMBL/GenBank/DDBJ whole genome shotgun (WGS) entry which is preliminary data.</text>
</comment>